<organism evidence="1 2">
    <name type="scientific">Araneus ventricosus</name>
    <name type="common">Orbweaver spider</name>
    <name type="synonym">Epeira ventricosa</name>
    <dbReference type="NCBI Taxonomy" id="182803"/>
    <lineage>
        <taxon>Eukaryota</taxon>
        <taxon>Metazoa</taxon>
        <taxon>Ecdysozoa</taxon>
        <taxon>Arthropoda</taxon>
        <taxon>Chelicerata</taxon>
        <taxon>Arachnida</taxon>
        <taxon>Araneae</taxon>
        <taxon>Araneomorphae</taxon>
        <taxon>Entelegynae</taxon>
        <taxon>Araneoidea</taxon>
        <taxon>Araneidae</taxon>
        <taxon>Araneus</taxon>
    </lineage>
</organism>
<proteinExistence type="predicted"/>
<evidence type="ECO:0000313" key="2">
    <source>
        <dbReference type="Proteomes" id="UP000499080"/>
    </source>
</evidence>
<comment type="caution">
    <text evidence="1">The sequence shown here is derived from an EMBL/GenBank/DDBJ whole genome shotgun (WGS) entry which is preliminary data.</text>
</comment>
<keyword evidence="2" id="KW-1185">Reference proteome</keyword>
<dbReference type="EMBL" id="BGPR01000119">
    <property type="protein sequence ID" value="GBL96344.1"/>
    <property type="molecule type" value="Genomic_DNA"/>
</dbReference>
<reference evidence="1 2" key="1">
    <citation type="journal article" date="2019" name="Sci. Rep.">
        <title>Orb-weaving spider Araneus ventricosus genome elucidates the spidroin gene catalogue.</title>
        <authorList>
            <person name="Kono N."/>
            <person name="Nakamura H."/>
            <person name="Ohtoshi R."/>
            <person name="Moran D.A.P."/>
            <person name="Shinohara A."/>
            <person name="Yoshida Y."/>
            <person name="Fujiwara M."/>
            <person name="Mori M."/>
            <person name="Tomita M."/>
            <person name="Arakawa K."/>
        </authorList>
    </citation>
    <scope>NUCLEOTIDE SEQUENCE [LARGE SCALE GENOMIC DNA]</scope>
</reference>
<name>A0A4Y2BYZ1_ARAVE</name>
<dbReference type="Proteomes" id="UP000499080">
    <property type="component" value="Unassembled WGS sequence"/>
</dbReference>
<accession>A0A4Y2BYZ1</accession>
<evidence type="ECO:0000313" key="1">
    <source>
        <dbReference type="EMBL" id="GBL96344.1"/>
    </source>
</evidence>
<gene>
    <name evidence="1" type="ORF">AVEN_238704_1</name>
</gene>
<sequence length="84" mass="9313">MVEILIHLGLAYLAKFMSQGSVGQSDFRTPGCHLRQESDLLVIYGVDCLQGLLRETGPHLCFSWLETFEAFGSDTTAVPLRILV</sequence>
<protein>
    <submittedName>
        <fullName evidence="1">Uncharacterized protein</fullName>
    </submittedName>
</protein>
<dbReference type="AlphaFoldDB" id="A0A4Y2BYZ1"/>